<evidence type="ECO:0000256" key="3">
    <source>
        <dbReference type="ARBA" id="ARBA00022723"/>
    </source>
</evidence>
<keyword evidence="5" id="KW-0411">Iron-sulfur</keyword>
<proteinExistence type="predicted"/>
<dbReference type="InterPro" id="IPR006158">
    <property type="entry name" value="Cobalamin-bd"/>
</dbReference>
<feature type="domain" description="B12-binding" evidence="6">
    <location>
        <begin position="31"/>
        <end position="164"/>
    </location>
</feature>
<dbReference type="InterPro" id="IPR006638">
    <property type="entry name" value="Elp3/MiaA/NifB-like_rSAM"/>
</dbReference>
<dbReference type="InterPro" id="IPR023404">
    <property type="entry name" value="rSAM_horseshoe"/>
</dbReference>
<dbReference type="GO" id="GO:0003824">
    <property type="term" value="F:catalytic activity"/>
    <property type="evidence" value="ECO:0007669"/>
    <property type="project" value="InterPro"/>
</dbReference>
<dbReference type="GO" id="GO:0046872">
    <property type="term" value="F:metal ion binding"/>
    <property type="evidence" value="ECO:0007669"/>
    <property type="project" value="UniProtKB-KW"/>
</dbReference>
<gene>
    <name evidence="8" type="ORF">DSCO28_03230</name>
</gene>
<sequence>MKETIEKSLTGLSKEENPLKSRFRIGLVQVNNVFLGACYFPYSVGVLQAYAQAHLENQESYEFFEPLFMRMPIKDAADRLKDADAVFFSCYQWNMEYSLKLARHLKSNYPKIRIILGGPSVPNRKSKVQELLLDNRQIDIVCTGEGEAAFLKILSTLGDDDVSDISGTARLDSKSKMIFHPAKARMSDLSKTPSPYLTGIFDRLVENYPYIQWIGLLETNRGCPFGCYYCDWGRSGDVNKLVSFPLNRVMDELEWMAQKHIRFIFCCDANFGILKRDVDIVRYVAKMKQIYGFPHAFSVQNAKNLADRTYDIEKILAINGLSKGVNLAIQTTTPSVLRLIGRKNISMAGFTNLQQALTREGIDTYTDMILGLPGETLNSFIDSCCSLIEGGQHSRIQFNNLVVLPNAPLADPDYLAEHAIETVRSRIINIHGNGDINDKPYEYQDLVVGTASMPQEDWIEARSFGWLVDLFYFNKLFHLPLFVAAEAFGLSYKTFFSALLGDLDRWPALKDIVSFCRGHAATLAKGGEEYLLSDRWLSLWWPLGEYLFIKTLIDGKESTLLEQSLDFLLNLLPSSTTHSDALRESVELNNALLIRPGVEQDLHRKGSYDLWRFYTSKRNGRSVGLSRKPVEYAIKRSEAIYSDWDEWCQQVVWYKHRTGAYYYKLLERNH</sequence>
<dbReference type="PROSITE" id="PS51332">
    <property type="entry name" value="B12_BINDING"/>
    <property type="match status" value="1"/>
</dbReference>
<evidence type="ECO:0000256" key="4">
    <source>
        <dbReference type="ARBA" id="ARBA00023004"/>
    </source>
</evidence>
<dbReference type="SFLD" id="SFLDS00029">
    <property type="entry name" value="Radical_SAM"/>
    <property type="match status" value="1"/>
</dbReference>
<evidence type="ECO:0000259" key="7">
    <source>
        <dbReference type="PROSITE" id="PS51918"/>
    </source>
</evidence>
<protein>
    <submittedName>
        <fullName evidence="8">Uncharacterized protein</fullName>
    </submittedName>
</protein>
<dbReference type="PANTHER" id="PTHR43409">
    <property type="entry name" value="ANAEROBIC MAGNESIUM-PROTOPORPHYRIN IX MONOMETHYL ESTER CYCLASE-RELATED"/>
    <property type="match status" value="1"/>
</dbReference>
<dbReference type="GO" id="GO:0031419">
    <property type="term" value="F:cobalamin binding"/>
    <property type="evidence" value="ECO:0007669"/>
    <property type="project" value="InterPro"/>
</dbReference>
<dbReference type="CDD" id="cd02068">
    <property type="entry name" value="radical_SAM_B12_BD"/>
    <property type="match status" value="1"/>
</dbReference>
<evidence type="ECO:0000313" key="8">
    <source>
        <dbReference type="EMBL" id="BBO79757.1"/>
    </source>
</evidence>
<evidence type="ECO:0000256" key="2">
    <source>
        <dbReference type="ARBA" id="ARBA00022691"/>
    </source>
</evidence>
<accession>A0A5K7ZIG4</accession>
<keyword evidence="2" id="KW-0949">S-adenosyl-L-methionine</keyword>
<dbReference type="SMART" id="SM00729">
    <property type="entry name" value="Elp3"/>
    <property type="match status" value="1"/>
</dbReference>
<organism evidence="8 9">
    <name type="scientific">Desulfosarcina ovata subsp. sediminis</name>
    <dbReference type="NCBI Taxonomy" id="885957"/>
    <lineage>
        <taxon>Bacteria</taxon>
        <taxon>Pseudomonadati</taxon>
        <taxon>Thermodesulfobacteriota</taxon>
        <taxon>Desulfobacteria</taxon>
        <taxon>Desulfobacterales</taxon>
        <taxon>Desulfosarcinaceae</taxon>
        <taxon>Desulfosarcina</taxon>
    </lineage>
</organism>
<dbReference type="SFLD" id="SFLDG01082">
    <property type="entry name" value="B12-binding_domain_containing"/>
    <property type="match status" value="1"/>
</dbReference>
<dbReference type="PROSITE" id="PS51918">
    <property type="entry name" value="RADICAL_SAM"/>
    <property type="match status" value="1"/>
</dbReference>
<dbReference type="Pfam" id="PF02310">
    <property type="entry name" value="B12-binding"/>
    <property type="match status" value="1"/>
</dbReference>
<evidence type="ECO:0000313" key="9">
    <source>
        <dbReference type="Proteomes" id="UP000425960"/>
    </source>
</evidence>
<dbReference type="InterPro" id="IPR058240">
    <property type="entry name" value="rSAM_sf"/>
</dbReference>
<feature type="domain" description="Radical SAM core" evidence="7">
    <location>
        <begin position="209"/>
        <end position="433"/>
    </location>
</feature>
<dbReference type="KEGG" id="dov:DSCO28_03230"/>
<evidence type="ECO:0000256" key="1">
    <source>
        <dbReference type="ARBA" id="ARBA00001966"/>
    </source>
</evidence>
<keyword evidence="3" id="KW-0479">Metal-binding</keyword>
<dbReference type="Gene3D" id="3.40.50.280">
    <property type="entry name" value="Cobalamin-binding domain"/>
    <property type="match status" value="1"/>
</dbReference>
<evidence type="ECO:0000259" key="6">
    <source>
        <dbReference type="PROSITE" id="PS51332"/>
    </source>
</evidence>
<dbReference type="InterPro" id="IPR051198">
    <property type="entry name" value="BchE-like"/>
</dbReference>
<dbReference type="GO" id="GO:0005829">
    <property type="term" value="C:cytosol"/>
    <property type="evidence" value="ECO:0007669"/>
    <property type="project" value="TreeGrafter"/>
</dbReference>
<dbReference type="CDD" id="cd01335">
    <property type="entry name" value="Radical_SAM"/>
    <property type="match status" value="1"/>
</dbReference>
<dbReference type="Gene3D" id="3.80.30.20">
    <property type="entry name" value="tm_1862 like domain"/>
    <property type="match status" value="1"/>
</dbReference>
<dbReference type="EMBL" id="AP021876">
    <property type="protein sequence ID" value="BBO79757.1"/>
    <property type="molecule type" value="Genomic_DNA"/>
</dbReference>
<name>A0A5K7ZIG4_9BACT</name>
<dbReference type="AlphaFoldDB" id="A0A5K7ZIG4"/>
<reference evidence="8 9" key="1">
    <citation type="submission" date="2019-11" db="EMBL/GenBank/DDBJ databases">
        <title>Comparative genomics of hydrocarbon-degrading Desulfosarcina strains.</title>
        <authorList>
            <person name="Watanabe M."/>
            <person name="Kojima H."/>
            <person name="Fukui M."/>
        </authorList>
    </citation>
    <scope>NUCLEOTIDE SEQUENCE [LARGE SCALE GENOMIC DNA]</scope>
    <source>
        <strain evidence="8 9">28bB2T</strain>
    </source>
</reference>
<evidence type="ECO:0000256" key="5">
    <source>
        <dbReference type="ARBA" id="ARBA00023014"/>
    </source>
</evidence>
<dbReference type="InterPro" id="IPR007197">
    <property type="entry name" value="rSAM"/>
</dbReference>
<dbReference type="SUPFAM" id="SSF102114">
    <property type="entry name" value="Radical SAM enzymes"/>
    <property type="match status" value="1"/>
</dbReference>
<keyword evidence="4" id="KW-0408">Iron</keyword>
<comment type="cofactor">
    <cofactor evidence="1">
        <name>[4Fe-4S] cluster</name>
        <dbReference type="ChEBI" id="CHEBI:49883"/>
    </cofactor>
</comment>
<dbReference type="GO" id="GO:0051536">
    <property type="term" value="F:iron-sulfur cluster binding"/>
    <property type="evidence" value="ECO:0007669"/>
    <property type="project" value="UniProtKB-KW"/>
</dbReference>
<dbReference type="Pfam" id="PF04055">
    <property type="entry name" value="Radical_SAM"/>
    <property type="match status" value="1"/>
</dbReference>
<dbReference type="RefSeq" id="WP_155320873.1">
    <property type="nucleotide sequence ID" value="NZ_AP021876.1"/>
</dbReference>
<dbReference type="Proteomes" id="UP000425960">
    <property type="component" value="Chromosome"/>
</dbReference>
<dbReference type="PANTHER" id="PTHR43409:SF16">
    <property type="entry name" value="SLR0320 PROTEIN"/>
    <property type="match status" value="1"/>
</dbReference>